<dbReference type="AlphaFoldDB" id="A0A5Y1YFJ9"/>
<gene>
    <name evidence="2" type="ORF">CTQ69_27110</name>
</gene>
<dbReference type="Pfam" id="PF13358">
    <property type="entry name" value="DDE_3"/>
    <property type="match status" value="1"/>
</dbReference>
<dbReference type="InterPro" id="IPR038717">
    <property type="entry name" value="Tc1-like_DDE_dom"/>
</dbReference>
<organism evidence="2">
    <name type="scientific">Salmonella diarizonae</name>
    <dbReference type="NCBI Taxonomy" id="59204"/>
    <lineage>
        <taxon>Bacteria</taxon>
        <taxon>Pseudomonadati</taxon>
        <taxon>Pseudomonadota</taxon>
        <taxon>Gammaproteobacteria</taxon>
        <taxon>Enterobacterales</taxon>
        <taxon>Enterobacteriaceae</taxon>
        <taxon>Salmonella</taxon>
    </lineage>
</organism>
<protein>
    <recommendedName>
        <fullName evidence="1">Tc1-like transposase DDE domain-containing protein</fullName>
    </recommendedName>
</protein>
<evidence type="ECO:0000259" key="1">
    <source>
        <dbReference type="Pfam" id="PF13358"/>
    </source>
</evidence>
<feature type="domain" description="Tc1-like transposase DDE" evidence="1">
    <location>
        <begin position="15"/>
        <end position="45"/>
    </location>
</feature>
<evidence type="ECO:0000313" key="2">
    <source>
        <dbReference type="EMBL" id="ECC3917548.1"/>
    </source>
</evidence>
<reference evidence="2" key="1">
    <citation type="submission" date="2018-08" db="EMBL/GenBank/DDBJ databases">
        <authorList>
            <person name="Ashton P.M."/>
            <person name="Dallman T."/>
            <person name="Nair S."/>
            <person name="De Pinna E."/>
            <person name="Peters T."/>
            <person name="Grant K."/>
        </authorList>
    </citation>
    <scope>NUCLEOTIDE SEQUENCE [LARGE SCALE GENOMIC DNA]</scope>
    <source>
        <strain evidence="2">294779</strain>
    </source>
</reference>
<dbReference type="EMBL" id="AAIBIC010000077">
    <property type="protein sequence ID" value="ECC3917548.1"/>
    <property type="molecule type" value="Genomic_DNA"/>
</dbReference>
<comment type="caution">
    <text evidence="2">The sequence shown here is derived from an EMBL/GenBank/DDBJ whole genome shotgun (WGS) entry which is preliminary data.</text>
</comment>
<sequence length="62" mass="7561">MRALFSYKKCTFRDLSLLPAYSPKLNLIEMVWKKAKYHWSLSWKNYWELMVMALQLISPDYL</sequence>
<accession>A0A5Y1YFJ9</accession>
<proteinExistence type="predicted"/>
<dbReference type="Proteomes" id="UP000839735">
    <property type="component" value="Unassembled WGS sequence"/>
</dbReference>
<name>A0A5Y1YFJ9_SALDZ</name>